<dbReference type="AlphaFoldDB" id="A0AAV4HXX2"/>
<evidence type="ECO:0000313" key="2">
    <source>
        <dbReference type="Proteomes" id="UP000762676"/>
    </source>
</evidence>
<protein>
    <submittedName>
        <fullName evidence="1">Uncharacterized protein</fullName>
    </submittedName>
</protein>
<gene>
    <name evidence="1" type="ORF">ElyMa_006441500</name>
</gene>
<dbReference type="EMBL" id="BMAT01012938">
    <property type="protein sequence ID" value="GFS02281.1"/>
    <property type="molecule type" value="Genomic_DNA"/>
</dbReference>
<organism evidence="1 2">
    <name type="scientific">Elysia marginata</name>
    <dbReference type="NCBI Taxonomy" id="1093978"/>
    <lineage>
        <taxon>Eukaryota</taxon>
        <taxon>Metazoa</taxon>
        <taxon>Spiralia</taxon>
        <taxon>Lophotrochozoa</taxon>
        <taxon>Mollusca</taxon>
        <taxon>Gastropoda</taxon>
        <taxon>Heterobranchia</taxon>
        <taxon>Euthyneura</taxon>
        <taxon>Panpulmonata</taxon>
        <taxon>Sacoglossa</taxon>
        <taxon>Placobranchoidea</taxon>
        <taxon>Plakobranchidae</taxon>
        <taxon>Elysia</taxon>
    </lineage>
</organism>
<comment type="caution">
    <text evidence="1">The sequence shown here is derived from an EMBL/GenBank/DDBJ whole genome shotgun (WGS) entry which is preliminary data.</text>
</comment>
<dbReference type="Proteomes" id="UP000762676">
    <property type="component" value="Unassembled WGS sequence"/>
</dbReference>
<reference evidence="1 2" key="1">
    <citation type="journal article" date="2021" name="Elife">
        <title>Chloroplast acquisition without the gene transfer in kleptoplastic sea slugs, Plakobranchus ocellatus.</title>
        <authorList>
            <person name="Maeda T."/>
            <person name="Takahashi S."/>
            <person name="Yoshida T."/>
            <person name="Shimamura S."/>
            <person name="Takaki Y."/>
            <person name="Nagai Y."/>
            <person name="Toyoda A."/>
            <person name="Suzuki Y."/>
            <person name="Arimoto A."/>
            <person name="Ishii H."/>
            <person name="Satoh N."/>
            <person name="Nishiyama T."/>
            <person name="Hasebe M."/>
            <person name="Maruyama T."/>
            <person name="Minagawa J."/>
            <person name="Obokata J."/>
            <person name="Shigenobu S."/>
        </authorList>
    </citation>
    <scope>NUCLEOTIDE SEQUENCE [LARGE SCALE GENOMIC DNA]</scope>
</reference>
<keyword evidence="2" id="KW-1185">Reference proteome</keyword>
<sequence length="82" mass="9065">MGEKKRWVASCSPDHCELRVSSSWFTRSRASLVLCSLRALASRARTTHCISILDDGDKIALYSSPGDSLLKRLVCHPSFAIV</sequence>
<proteinExistence type="predicted"/>
<name>A0AAV4HXX2_9GAST</name>
<accession>A0AAV4HXX2</accession>
<evidence type="ECO:0000313" key="1">
    <source>
        <dbReference type="EMBL" id="GFS02281.1"/>
    </source>
</evidence>